<evidence type="ECO:0000256" key="12">
    <source>
        <dbReference type="ARBA" id="ARBA00023140"/>
    </source>
</evidence>
<keyword evidence="4" id="KW-0813">Transport</keyword>
<evidence type="ECO:0000256" key="13">
    <source>
        <dbReference type="ARBA" id="ARBA00029692"/>
    </source>
</evidence>
<keyword evidence="9" id="KW-0653">Protein transport</keyword>
<dbReference type="PANTHER" id="PTHR12888">
    <property type="entry name" value="PEROXISOME ASSEMBLY PROTEIN 12 PEROXIN-12"/>
    <property type="match status" value="1"/>
</dbReference>
<dbReference type="InterPro" id="IPR006845">
    <property type="entry name" value="Pex_N"/>
</dbReference>
<evidence type="ECO:0000256" key="5">
    <source>
        <dbReference type="ARBA" id="ARBA00022692"/>
    </source>
</evidence>
<comment type="subcellular location">
    <subcellularLocation>
        <location evidence="1">Peroxisome membrane</location>
        <topology evidence="1">Multi-pass membrane protein</topology>
    </subcellularLocation>
</comment>
<dbReference type="PANTHER" id="PTHR12888:SF0">
    <property type="entry name" value="PEROXISOME ASSEMBLY PROTEIN 12"/>
    <property type="match status" value="1"/>
</dbReference>
<evidence type="ECO:0000313" key="16">
    <source>
        <dbReference type="Proteomes" id="UP000001568"/>
    </source>
</evidence>
<keyword evidence="5" id="KW-0812">Transmembrane</keyword>
<dbReference type="HOGENOM" id="CLU_031067_1_1_1"/>
<name>A4RSH1_OSTLU</name>
<keyword evidence="12" id="KW-0576">Peroxisome</keyword>
<dbReference type="GO" id="GO:0006513">
    <property type="term" value="P:protein monoubiquitination"/>
    <property type="evidence" value="ECO:0007669"/>
    <property type="project" value="TreeGrafter"/>
</dbReference>
<dbReference type="PIRSF" id="PIRSF038074">
    <property type="entry name" value="Peroxisome_assembly_p12"/>
    <property type="match status" value="1"/>
</dbReference>
<evidence type="ECO:0000256" key="11">
    <source>
        <dbReference type="ARBA" id="ARBA00023136"/>
    </source>
</evidence>
<keyword evidence="11" id="KW-0472">Membrane</keyword>
<evidence type="ECO:0000313" key="15">
    <source>
        <dbReference type="EMBL" id="ABO94544.1"/>
    </source>
</evidence>
<reference evidence="15 16" key="1">
    <citation type="journal article" date="2007" name="Proc. Natl. Acad. Sci. U.S.A.">
        <title>The tiny eukaryote Ostreococcus provides genomic insights into the paradox of plankton speciation.</title>
        <authorList>
            <person name="Palenik B."/>
            <person name="Grimwood J."/>
            <person name="Aerts A."/>
            <person name="Rouze P."/>
            <person name="Salamov A."/>
            <person name="Putnam N."/>
            <person name="Dupont C."/>
            <person name="Jorgensen R."/>
            <person name="Derelle E."/>
            <person name="Rombauts S."/>
            <person name="Zhou K."/>
            <person name="Otillar R."/>
            <person name="Merchant S.S."/>
            <person name="Podell S."/>
            <person name="Gaasterland T."/>
            <person name="Napoli C."/>
            <person name="Gendler K."/>
            <person name="Manuell A."/>
            <person name="Tai V."/>
            <person name="Vallon O."/>
            <person name="Piganeau G."/>
            <person name="Jancek S."/>
            <person name="Heijde M."/>
            <person name="Jabbari K."/>
            <person name="Bowler C."/>
            <person name="Lohr M."/>
            <person name="Robbens S."/>
            <person name="Werner G."/>
            <person name="Dubchak I."/>
            <person name="Pazour G.J."/>
            <person name="Ren Q."/>
            <person name="Paulsen I."/>
            <person name="Delwiche C."/>
            <person name="Schmutz J."/>
            <person name="Rokhsar D."/>
            <person name="Van de Peer Y."/>
            <person name="Moreau H."/>
            <person name="Grigoriev I.V."/>
        </authorList>
    </citation>
    <scope>NUCLEOTIDE SEQUENCE [LARGE SCALE GENOMIC DNA]</scope>
    <source>
        <strain evidence="15 16">CCE9901</strain>
    </source>
</reference>
<evidence type="ECO:0000256" key="2">
    <source>
        <dbReference type="ARBA" id="ARBA00004906"/>
    </source>
</evidence>
<dbReference type="GO" id="GO:0005778">
    <property type="term" value="C:peroxisomal membrane"/>
    <property type="evidence" value="ECO:0007669"/>
    <property type="project" value="UniProtKB-SubCell"/>
</dbReference>
<dbReference type="InterPro" id="IPR013083">
    <property type="entry name" value="Znf_RING/FYVE/PHD"/>
</dbReference>
<dbReference type="KEGG" id="olu:OSTLU_30255"/>
<evidence type="ECO:0000256" key="3">
    <source>
        <dbReference type="ARBA" id="ARBA00008704"/>
    </source>
</evidence>
<feature type="domain" description="Pex N-terminal" evidence="14">
    <location>
        <begin position="62"/>
        <end position="340"/>
    </location>
</feature>
<evidence type="ECO:0000256" key="9">
    <source>
        <dbReference type="ARBA" id="ARBA00022927"/>
    </source>
</evidence>
<comment type="pathway">
    <text evidence="2">Protein modification; protein ubiquitination.</text>
</comment>
<comment type="similarity">
    <text evidence="3">Belongs to the pex2/pex10/pex12 family.</text>
</comment>
<dbReference type="OMA" id="VYCWKCI"/>
<dbReference type="GO" id="GO:0016558">
    <property type="term" value="P:protein import into peroxisome matrix"/>
    <property type="evidence" value="ECO:0007669"/>
    <property type="project" value="InterPro"/>
</dbReference>
<dbReference type="AlphaFoldDB" id="A4RSH1"/>
<dbReference type="Gramene" id="ABO94544">
    <property type="protein sequence ID" value="ABO94544"/>
    <property type="gene ID" value="OSTLU_30255"/>
</dbReference>
<dbReference type="GO" id="GO:1990429">
    <property type="term" value="C:peroxisomal importomer complex"/>
    <property type="evidence" value="ECO:0007669"/>
    <property type="project" value="TreeGrafter"/>
</dbReference>
<evidence type="ECO:0000256" key="8">
    <source>
        <dbReference type="ARBA" id="ARBA00022833"/>
    </source>
</evidence>
<dbReference type="RefSeq" id="XP_001416251.1">
    <property type="nucleotide sequence ID" value="XM_001416214.1"/>
</dbReference>
<evidence type="ECO:0000256" key="7">
    <source>
        <dbReference type="ARBA" id="ARBA00022771"/>
    </source>
</evidence>
<dbReference type="Pfam" id="PF04757">
    <property type="entry name" value="Pex2_Pex12"/>
    <property type="match status" value="1"/>
</dbReference>
<dbReference type="GO" id="GO:0004842">
    <property type="term" value="F:ubiquitin-protein transferase activity"/>
    <property type="evidence" value="ECO:0007669"/>
    <property type="project" value="TreeGrafter"/>
</dbReference>
<dbReference type="GeneID" id="5000521"/>
<dbReference type="EMBL" id="CP000582">
    <property type="protein sequence ID" value="ABO94544.1"/>
    <property type="molecule type" value="Genomic_DNA"/>
</dbReference>
<dbReference type="Proteomes" id="UP000001568">
    <property type="component" value="Chromosome 2"/>
</dbReference>
<evidence type="ECO:0000256" key="4">
    <source>
        <dbReference type="ARBA" id="ARBA00022448"/>
    </source>
</evidence>
<sequence>MLPLVARHARVARSLESDAASASSVDDDGALERSIARNRRERRSRRLDAAIRPTFFELIAAERLAPSLKGALAYALGTLANAGAPGFAHYALDRGDEVFAALTFLAELKSFASGDGSLAESVYGLQRVPRTLTDARVRRDGRYRIDAWQRIMSAALLALGPYARSKAAALHETLAPECYLDARRRAPRVFDSNADDMGVREGAEANAAAVVAARNAEGGARGVAKRAFVAAYPVANALVEAATFVTWTGYLLGRWNINDPTLMLVDCYVVRALPSELEANARELEGSRQRQLAGAHASKNAATRALSVGALKTKNFVMDYAQSALIAAVIGFKLTEWWYGAAEERVVNATTLPVPPPPPRPPPHPNGIALPENTDLCPLCRKVIRNPAVLTSSGYVFCYACLYAHVDRYGDCPVSCHRAFNGVDDIRRIYVGN</sequence>
<keyword evidence="6" id="KW-0479">Metal-binding</keyword>
<organism evidence="15 16">
    <name type="scientific">Ostreococcus lucimarinus (strain CCE9901)</name>
    <dbReference type="NCBI Taxonomy" id="436017"/>
    <lineage>
        <taxon>Eukaryota</taxon>
        <taxon>Viridiplantae</taxon>
        <taxon>Chlorophyta</taxon>
        <taxon>Mamiellophyceae</taxon>
        <taxon>Mamiellales</taxon>
        <taxon>Bathycoccaceae</taxon>
        <taxon>Ostreococcus</taxon>
    </lineage>
</organism>
<dbReference type="GO" id="GO:0008270">
    <property type="term" value="F:zinc ion binding"/>
    <property type="evidence" value="ECO:0007669"/>
    <property type="project" value="UniProtKB-KW"/>
</dbReference>
<dbReference type="eggNOG" id="KOG0826">
    <property type="taxonomic scope" value="Eukaryota"/>
</dbReference>
<dbReference type="CDD" id="cd16451">
    <property type="entry name" value="mRING_PEX12"/>
    <property type="match status" value="1"/>
</dbReference>
<evidence type="ECO:0000259" key="14">
    <source>
        <dbReference type="Pfam" id="PF04757"/>
    </source>
</evidence>
<protein>
    <recommendedName>
        <fullName evidence="13">Peroxin-12</fullName>
    </recommendedName>
</protein>
<evidence type="ECO:0000256" key="1">
    <source>
        <dbReference type="ARBA" id="ARBA00004585"/>
    </source>
</evidence>
<keyword evidence="7" id="KW-0863">Zinc-finger</keyword>
<dbReference type="SUPFAM" id="SSF57850">
    <property type="entry name" value="RING/U-box"/>
    <property type="match status" value="1"/>
</dbReference>
<dbReference type="InterPro" id="IPR017375">
    <property type="entry name" value="PEX12"/>
</dbReference>
<keyword evidence="16" id="KW-1185">Reference proteome</keyword>
<keyword evidence="8" id="KW-0862">Zinc</keyword>
<proteinExistence type="inferred from homology"/>
<evidence type="ECO:0000256" key="6">
    <source>
        <dbReference type="ARBA" id="ARBA00022723"/>
    </source>
</evidence>
<dbReference type="OrthoDB" id="107372at2759"/>
<evidence type="ECO:0000256" key="10">
    <source>
        <dbReference type="ARBA" id="ARBA00022989"/>
    </source>
</evidence>
<dbReference type="Gene3D" id="3.30.40.10">
    <property type="entry name" value="Zinc/RING finger domain, C3HC4 (zinc finger)"/>
    <property type="match status" value="1"/>
</dbReference>
<accession>A4RSH1</accession>
<dbReference type="STRING" id="436017.A4RSH1"/>
<keyword evidence="10" id="KW-1133">Transmembrane helix</keyword>
<gene>
    <name evidence="15" type="ORF">OSTLU_30255</name>
</gene>